<protein>
    <submittedName>
        <fullName evidence="4">Uncharacterized protein</fullName>
    </submittedName>
</protein>
<evidence type="ECO:0000313" key="5">
    <source>
        <dbReference type="Proteomes" id="UP001165060"/>
    </source>
</evidence>
<dbReference type="PROSITE" id="PS00306">
    <property type="entry name" value="CASEIN_ALPHA_BETA"/>
    <property type="match status" value="1"/>
</dbReference>
<gene>
    <name evidence="4" type="ORF">TeGR_g10229</name>
</gene>
<evidence type="ECO:0000256" key="1">
    <source>
        <dbReference type="ARBA" id="ARBA00022729"/>
    </source>
</evidence>
<keyword evidence="5" id="KW-1185">Reference proteome</keyword>
<dbReference type="EMBL" id="BRYB01002840">
    <property type="protein sequence ID" value="GMI26218.1"/>
    <property type="molecule type" value="Genomic_DNA"/>
</dbReference>
<feature type="transmembrane region" description="Helical" evidence="2">
    <location>
        <begin position="188"/>
        <end position="208"/>
    </location>
</feature>
<dbReference type="InterPro" id="IPR031305">
    <property type="entry name" value="Casein_CS"/>
</dbReference>
<keyword evidence="2" id="KW-0472">Membrane</keyword>
<comment type="caution">
    <text evidence="4">The sequence shown here is derived from an EMBL/GenBank/DDBJ whole genome shotgun (WGS) entry which is preliminary data.</text>
</comment>
<keyword evidence="2" id="KW-0812">Transmembrane</keyword>
<reference evidence="4 5" key="1">
    <citation type="journal article" date="2023" name="Commun. Biol.">
        <title>Genome analysis of Parmales, the sister group of diatoms, reveals the evolutionary specialization of diatoms from phago-mixotrophs to photoautotrophs.</title>
        <authorList>
            <person name="Ban H."/>
            <person name="Sato S."/>
            <person name="Yoshikawa S."/>
            <person name="Yamada K."/>
            <person name="Nakamura Y."/>
            <person name="Ichinomiya M."/>
            <person name="Sato N."/>
            <person name="Blanc-Mathieu R."/>
            <person name="Endo H."/>
            <person name="Kuwata A."/>
            <person name="Ogata H."/>
        </authorList>
    </citation>
    <scope>NUCLEOTIDE SEQUENCE [LARGE SCALE GENOMIC DNA]</scope>
</reference>
<feature type="transmembrane region" description="Helical" evidence="2">
    <location>
        <begin position="220"/>
        <end position="242"/>
    </location>
</feature>
<sequence length="433" mass="47272">MPSSAPVLVFACLLATALAGPYDMATFQKSEAYGKPCLLEKGATGSDWDESYVCPAMFFCFVDKVPFHVVDGTIDRDYTSTELDALLATAPETNDKVPEIGPEMDDGEKSRFGYCDCNKFYGLEDPTGEDGGFCESLNAGGTLFMVWSYCLVAYMFWCFLAYLYTIYGFHKSKQLKNNASCQTLFHGLWFCLCFIGTELGYGFTLSMLDTGMVFHGSLLGYMFSLSIFGFGVVALNIAVAWIEVVEKSQKKGQAGNTKKYKMGIYGSILTYFLLMFVCFIVLGSTTLAGVVVMLALIFKAVVFTFAGKKLGKMLEGGGPKAGEEDAKEMNMEMMVKGTSKRIAFVSAGTLVLVVLFLMTTNNNVWLSTVSLQGSMTIVCYINSTILCFIRFGGRRAMIKAGLKPIFKVEGAQQGKLDVKNTTTSTSSSVAPEP</sequence>
<proteinExistence type="predicted"/>
<feature type="transmembrane region" description="Helical" evidence="2">
    <location>
        <begin position="364"/>
        <end position="389"/>
    </location>
</feature>
<feature type="chain" id="PRO_5046537614" evidence="3">
    <location>
        <begin position="20"/>
        <end position="433"/>
    </location>
</feature>
<keyword evidence="2" id="KW-1133">Transmembrane helix</keyword>
<dbReference type="Proteomes" id="UP001165060">
    <property type="component" value="Unassembled WGS sequence"/>
</dbReference>
<evidence type="ECO:0000256" key="3">
    <source>
        <dbReference type="SAM" id="SignalP"/>
    </source>
</evidence>
<keyword evidence="1 3" id="KW-0732">Signal</keyword>
<evidence type="ECO:0000256" key="2">
    <source>
        <dbReference type="SAM" id="Phobius"/>
    </source>
</evidence>
<feature type="signal peptide" evidence="3">
    <location>
        <begin position="1"/>
        <end position="19"/>
    </location>
</feature>
<feature type="transmembrane region" description="Helical" evidence="2">
    <location>
        <begin position="144"/>
        <end position="167"/>
    </location>
</feature>
<name>A0ABQ6MHB3_9STRA</name>
<evidence type="ECO:0000313" key="4">
    <source>
        <dbReference type="EMBL" id="GMI26218.1"/>
    </source>
</evidence>
<feature type="transmembrane region" description="Helical" evidence="2">
    <location>
        <begin position="288"/>
        <end position="306"/>
    </location>
</feature>
<accession>A0ABQ6MHB3</accession>
<organism evidence="4 5">
    <name type="scientific">Tetraparma gracilis</name>
    <dbReference type="NCBI Taxonomy" id="2962635"/>
    <lineage>
        <taxon>Eukaryota</taxon>
        <taxon>Sar</taxon>
        <taxon>Stramenopiles</taxon>
        <taxon>Ochrophyta</taxon>
        <taxon>Bolidophyceae</taxon>
        <taxon>Parmales</taxon>
        <taxon>Triparmaceae</taxon>
        <taxon>Tetraparma</taxon>
    </lineage>
</organism>
<feature type="transmembrane region" description="Helical" evidence="2">
    <location>
        <begin position="341"/>
        <end position="358"/>
    </location>
</feature>
<feature type="transmembrane region" description="Helical" evidence="2">
    <location>
        <begin position="263"/>
        <end position="282"/>
    </location>
</feature>